<evidence type="ECO:0000313" key="4">
    <source>
        <dbReference type="EMBL" id="MFC7339596.1"/>
    </source>
</evidence>
<keyword evidence="5" id="KW-1185">Reference proteome</keyword>
<dbReference type="EMBL" id="JBHTBS010000021">
    <property type="protein sequence ID" value="MFC7339596.1"/>
    <property type="molecule type" value="Genomic_DNA"/>
</dbReference>
<protein>
    <submittedName>
        <fullName evidence="4">Fructose-bisphosphatase class III</fullName>
        <ecNumber evidence="4">3.1.3.11</ecNumber>
    </submittedName>
</protein>
<evidence type="ECO:0000256" key="2">
    <source>
        <dbReference type="ARBA" id="ARBA00023211"/>
    </source>
</evidence>
<dbReference type="InterPro" id="IPR029052">
    <property type="entry name" value="Metallo-depent_PP-like"/>
</dbReference>
<keyword evidence="1 4" id="KW-0378">Hydrolase</keyword>
<comment type="caution">
    <text evidence="4">The sequence shown here is derived from an EMBL/GenBank/DDBJ whole genome shotgun (WGS) entry which is preliminary data.</text>
</comment>
<dbReference type="Pfam" id="PF06874">
    <property type="entry name" value="FBPase_2"/>
    <property type="match status" value="1"/>
</dbReference>
<dbReference type="CDD" id="cd00838">
    <property type="entry name" value="MPP_superfamily"/>
    <property type="match status" value="1"/>
</dbReference>
<reference evidence="5" key="1">
    <citation type="journal article" date="2019" name="Int. J. Syst. Evol. Microbiol.">
        <title>The Global Catalogue of Microorganisms (GCM) 10K type strain sequencing project: providing services to taxonomists for standard genome sequencing and annotation.</title>
        <authorList>
            <consortium name="The Broad Institute Genomics Platform"/>
            <consortium name="The Broad Institute Genome Sequencing Center for Infectious Disease"/>
            <person name="Wu L."/>
            <person name="Ma J."/>
        </authorList>
    </citation>
    <scope>NUCLEOTIDE SEQUENCE [LARGE SCALE GENOMIC DNA]</scope>
    <source>
        <strain evidence="5">CGMCC 4.1467</strain>
    </source>
</reference>
<dbReference type="RefSeq" id="WP_379716723.1">
    <property type="nucleotide sequence ID" value="NZ_JBHTBS010000021.1"/>
</dbReference>
<proteinExistence type="inferred from homology"/>
<evidence type="ECO:0000256" key="3">
    <source>
        <dbReference type="ARBA" id="ARBA00023277"/>
    </source>
</evidence>
<dbReference type="GO" id="GO:0042132">
    <property type="term" value="F:fructose 1,6-bisphosphate 1-phosphatase activity"/>
    <property type="evidence" value="ECO:0007669"/>
    <property type="project" value="UniProtKB-EC"/>
</dbReference>
<dbReference type="SUPFAM" id="SSF56300">
    <property type="entry name" value="Metallo-dependent phosphatases"/>
    <property type="match status" value="1"/>
</dbReference>
<dbReference type="InterPro" id="IPR009164">
    <property type="entry name" value="FBPtase_class3"/>
</dbReference>
<dbReference type="HAMAP" id="MF_01854">
    <property type="entry name" value="FBPase_class3"/>
    <property type="match status" value="1"/>
</dbReference>
<dbReference type="EC" id="3.1.3.11" evidence="4"/>
<gene>
    <name evidence="4" type="ORF">ACFQY0_20570</name>
</gene>
<name>A0ABW2LDK7_9BACT</name>
<evidence type="ECO:0000313" key="5">
    <source>
        <dbReference type="Proteomes" id="UP001596472"/>
    </source>
</evidence>
<organism evidence="4 5">
    <name type="scientific">Haloferula chungangensis</name>
    <dbReference type="NCBI Taxonomy" id="1048331"/>
    <lineage>
        <taxon>Bacteria</taxon>
        <taxon>Pseudomonadati</taxon>
        <taxon>Verrucomicrobiota</taxon>
        <taxon>Verrucomicrobiia</taxon>
        <taxon>Verrucomicrobiales</taxon>
        <taxon>Verrucomicrobiaceae</taxon>
        <taxon>Haloferula</taxon>
    </lineage>
</organism>
<accession>A0ABW2LDK7</accession>
<sequence length="656" mass="75562">MRLGYPVILWFYSGMSEWVHRVLADRFPTIESAVSEIAALKAQLELPKGVIHVISDIHGEAKKLRHVINNASGRLRPLVEELFEDSLSDEEFREFLNVLYYPAEILQIKSEALDDDEEARYQWVLATLTRQFDLIRVMIRNRRRKTVKLMAPKQNRELFEVLLNYPAGGHAEVFLEVQLREMVKRRLGFPAIRNASRFIRNLTVEELVVAGDLGDRGPRLDRVVDYLLPIPNVSLIWGNHDVSWMGACLGQEALIALVLRISLRYRRLYQLEEGYGLLTKALEQLANTAYADDPAEHFISKRTGERDPLLIARMHKAVAVLQFKLEGQLVERHPEWEMDDRNLLKKIDFENGTVELKDGVFPMRDTHLPTIDPQDPNKLSEEEQQCIDRLKESFMTSPRLWHHMQWMAERGQMATVRDKAVIFHACLAVDDEGEYLPLTIDNKERRGPEQFEALNRVIKRAFRAGTRATEEDKDWFYYLWAGPKSPLFGKDRMATFETYFVADKSTHKEIKNPWFKWIHDFNFCDRICRQMGVEEGGIVVNGHVPVKVEAGESPLKDGGNAVTIDGAFSEAYGDRGFTLILGPEGEVLAEHHAFPDPIAAVREGEDLIPTRTMLREYERPRLVGDTEVGQGIREQIRVLEEMVEAYEFGDLREGQR</sequence>
<dbReference type="Gene3D" id="3.60.21.10">
    <property type="match status" value="1"/>
</dbReference>
<evidence type="ECO:0000256" key="1">
    <source>
        <dbReference type="ARBA" id="ARBA00022801"/>
    </source>
</evidence>
<dbReference type="Proteomes" id="UP001596472">
    <property type="component" value="Unassembled WGS sequence"/>
</dbReference>
<keyword evidence="2" id="KW-0464">Manganese</keyword>
<keyword evidence="3" id="KW-0119">Carbohydrate metabolism</keyword>